<protein>
    <recommendedName>
        <fullName evidence="1">DUF6293 domain-containing protein</fullName>
    </recommendedName>
</protein>
<comment type="caution">
    <text evidence="2">The sequence shown here is derived from an EMBL/GenBank/DDBJ whole genome shotgun (WGS) entry which is preliminary data.</text>
</comment>
<dbReference type="SUPFAM" id="SSF46785">
    <property type="entry name" value="Winged helix' DNA-binding domain"/>
    <property type="match status" value="1"/>
</dbReference>
<dbReference type="EMBL" id="DTFI01000184">
    <property type="protein sequence ID" value="HGI44073.1"/>
    <property type="molecule type" value="Genomic_DNA"/>
</dbReference>
<evidence type="ECO:0000313" key="2">
    <source>
        <dbReference type="EMBL" id="HGI44073.1"/>
    </source>
</evidence>
<dbReference type="InterPro" id="IPR054162">
    <property type="entry name" value="DUF6293_C"/>
</dbReference>
<accession>A0A7C4BA77</accession>
<name>A0A7C4BA77_THEPE</name>
<gene>
    <name evidence="2" type="ORF">ENV17_06795</name>
</gene>
<dbReference type="InterPro" id="IPR036390">
    <property type="entry name" value="WH_DNA-bd_sf"/>
</dbReference>
<dbReference type="AlphaFoldDB" id="A0A7C4BA77"/>
<dbReference type="InterPro" id="IPR036388">
    <property type="entry name" value="WH-like_DNA-bd_sf"/>
</dbReference>
<evidence type="ECO:0000259" key="1">
    <source>
        <dbReference type="Pfam" id="PF22665"/>
    </source>
</evidence>
<sequence>MPAVTVHYVGFHPSLILEGFNRIRLAYPIERVYLMYDSKPDRYGAVSRHNVKKVQEKLSFFSPVLVKVNPLSYSSVASALFVILRREEGKTVLIDVTDMPPYMAATAAVISTLFPNAKLYAARPEQSGEFIPDPDTPEFTDFLERKDNLTLQDVFTVEKPALAVELLDEEGREVDVLVALYTRNGSAESIAELVKWLGEDPSRAVVRATYSRLVENLEKKGLVEREQEGRSKRIKLTQLGLALAEAYVKLGAAKPPRPPLALKEASVL</sequence>
<feature type="domain" description="DUF6293" evidence="1">
    <location>
        <begin position="200"/>
        <end position="246"/>
    </location>
</feature>
<dbReference type="Gene3D" id="1.10.10.10">
    <property type="entry name" value="Winged helix-like DNA-binding domain superfamily/Winged helix DNA-binding domain"/>
    <property type="match status" value="1"/>
</dbReference>
<reference evidence="2" key="1">
    <citation type="journal article" date="2020" name="mSystems">
        <title>Genome- and Community-Level Interaction Insights into Carbon Utilization and Element Cycling Functions of Hydrothermarchaeota in Hydrothermal Sediment.</title>
        <authorList>
            <person name="Zhou Z."/>
            <person name="Liu Y."/>
            <person name="Xu W."/>
            <person name="Pan J."/>
            <person name="Luo Z.H."/>
            <person name="Li M."/>
        </authorList>
    </citation>
    <scope>NUCLEOTIDE SEQUENCE [LARGE SCALE GENOMIC DNA]</scope>
    <source>
        <strain evidence="2">SpSt-735</strain>
    </source>
</reference>
<organism evidence="2">
    <name type="scientific">Thermofilum pendens</name>
    <dbReference type="NCBI Taxonomy" id="2269"/>
    <lineage>
        <taxon>Archaea</taxon>
        <taxon>Thermoproteota</taxon>
        <taxon>Thermoprotei</taxon>
        <taxon>Thermofilales</taxon>
        <taxon>Thermofilaceae</taxon>
        <taxon>Thermofilum</taxon>
    </lineage>
</organism>
<proteinExistence type="predicted"/>
<dbReference type="Pfam" id="PF22665">
    <property type="entry name" value="WHD_DUF6293"/>
    <property type="match status" value="1"/>
</dbReference>